<keyword evidence="5" id="KW-0378">Hydrolase</keyword>
<evidence type="ECO:0000256" key="2">
    <source>
        <dbReference type="ARBA" id="ARBA00007261"/>
    </source>
</evidence>
<dbReference type="InterPro" id="IPR001431">
    <property type="entry name" value="Pept_M16_Zn_BS"/>
</dbReference>
<dbReference type="GeneID" id="26261801"/>
<keyword evidence="3" id="KW-0645">Protease</keyword>
<keyword evidence="4" id="KW-0479">Metal-binding</keyword>
<proteinExistence type="inferred from homology"/>
<dbReference type="SMR" id="A0A0B2UKM9"/>
<dbReference type="Pfam" id="PF22456">
    <property type="entry name" value="PqqF-like_C_4"/>
    <property type="match status" value="1"/>
</dbReference>
<evidence type="ECO:0000256" key="1">
    <source>
        <dbReference type="ARBA" id="ARBA00001947"/>
    </source>
</evidence>
<comment type="cofactor">
    <cofactor evidence="1">
        <name>Zn(2+)</name>
        <dbReference type="ChEBI" id="CHEBI:29105"/>
    </cofactor>
</comment>
<dbReference type="InterPro" id="IPR054734">
    <property type="entry name" value="PqqF-like_C_4"/>
</dbReference>
<name>A0A0B2UKM9_9MICR</name>
<organism evidence="13 14">
    <name type="scientific">Ordospora colligata OC4</name>
    <dbReference type="NCBI Taxonomy" id="1354746"/>
    <lineage>
        <taxon>Eukaryota</taxon>
        <taxon>Fungi</taxon>
        <taxon>Fungi incertae sedis</taxon>
        <taxon>Microsporidia</taxon>
        <taxon>Ordosporidae</taxon>
        <taxon>Ordospora</taxon>
    </lineage>
</organism>
<dbReference type="GO" id="GO:0005737">
    <property type="term" value="C:cytoplasm"/>
    <property type="evidence" value="ECO:0007669"/>
    <property type="project" value="UniProtKB-ARBA"/>
</dbReference>
<dbReference type="Pfam" id="PF05193">
    <property type="entry name" value="Peptidase_M16_C"/>
    <property type="match status" value="1"/>
</dbReference>
<dbReference type="HOGENOM" id="CLU_004639_1_1_1"/>
<dbReference type="Proteomes" id="UP000031056">
    <property type="component" value="Unassembled WGS sequence"/>
</dbReference>
<feature type="domain" description="Peptidase M16 N-terminal" evidence="9">
    <location>
        <begin position="43"/>
        <end position="166"/>
    </location>
</feature>
<dbReference type="RefSeq" id="XP_014563781.1">
    <property type="nucleotide sequence ID" value="XM_014708295.1"/>
</dbReference>
<dbReference type="GO" id="GO:0046872">
    <property type="term" value="F:metal ion binding"/>
    <property type="evidence" value="ECO:0007669"/>
    <property type="project" value="UniProtKB-KW"/>
</dbReference>
<dbReference type="PROSITE" id="PS00143">
    <property type="entry name" value="INSULINASE"/>
    <property type="match status" value="1"/>
</dbReference>
<dbReference type="OrthoDB" id="952271at2759"/>
<dbReference type="PANTHER" id="PTHR43690:SF18">
    <property type="entry name" value="INSULIN-DEGRADING ENZYME-RELATED"/>
    <property type="match status" value="1"/>
</dbReference>
<dbReference type="InParanoid" id="A0A0B2UKM9"/>
<dbReference type="SUPFAM" id="SSF63411">
    <property type="entry name" value="LuxS/MPP-like metallohydrolase"/>
    <property type="match status" value="4"/>
</dbReference>
<feature type="domain" description="Peptidase M16 middle/third" evidence="11">
    <location>
        <begin position="389"/>
        <end position="662"/>
    </location>
</feature>
<gene>
    <name evidence="13" type="ORF">M896_051480</name>
</gene>
<accession>A0A0B2UKM9</accession>
<dbReference type="Gene3D" id="3.30.830.10">
    <property type="entry name" value="Metalloenzyme, LuxS/M16 peptidase-like"/>
    <property type="match status" value="4"/>
</dbReference>
<comment type="similarity">
    <text evidence="2 8">Belongs to the peptidase M16 family.</text>
</comment>
<dbReference type="AlphaFoldDB" id="A0A0B2UKM9"/>
<keyword evidence="6" id="KW-0862">Zinc</keyword>
<evidence type="ECO:0000256" key="4">
    <source>
        <dbReference type="ARBA" id="ARBA00022723"/>
    </source>
</evidence>
<evidence type="ECO:0000259" key="11">
    <source>
        <dbReference type="Pfam" id="PF16187"/>
    </source>
</evidence>
<protein>
    <submittedName>
        <fullName evidence="13">Insulinase-like Zn-dependent peptidase</fullName>
    </submittedName>
</protein>
<dbReference type="EMBL" id="JOKQ01000005">
    <property type="protein sequence ID" value="KHN69739.1"/>
    <property type="molecule type" value="Genomic_DNA"/>
</dbReference>
<dbReference type="FunFam" id="3.30.830.10:FF:000012">
    <property type="entry name" value="Protease 3"/>
    <property type="match status" value="1"/>
</dbReference>
<dbReference type="Pfam" id="PF00675">
    <property type="entry name" value="Peptidase_M16"/>
    <property type="match status" value="1"/>
</dbReference>
<feature type="domain" description="Peptidase M16 C-terminal" evidence="10">
    <location>
        <begin position="200"/>
        <end position="384"/>
    </location>
</feature>
<sequence>MHKNIFLLLIQRMKKTMKKEILKSQVDTAEYEYVELSNGIKAIVASDPALDKCSCAVSVKVGSFSDPEYALGLAHFLEHMLFMGTEEYPGENEFDCFMNQNNGSFNAITWGEVTEYFFDISPDAFEEGVYRFADFFKAPLLRQDAVKREISAVNAEFVNGLNRDEWRIQRMIEVLCSDEEPLKKFSVGNYKTLDHDGIWDEAREFWTRHYSSEKICVVIYGNQSIEDMKRYLSKFEGVQRRTASEVSDGIQELSIKQEEKRSVFKSEYLNKWITIESFAEVRKVMVTITVPSGYKMFRKNSYGYVLGMLERSDERGFICGMKDLGLVLSIDVEVQDYSDYSLFVVSIFVSEEGTRKMKEVLEGFVRYLRGIEVNEEEYEELKRRNESVFRYSERQEMTEQVSNIVRSMQFYPIENVLNHEYCFEGFDEGEIRGVISKMCDVSQWLVFDINFDYDKISSENERKYKEREEIYGIGYEVGKQVFAESAYEISVARLDEIRMMAIDKDMRNEMKQVEKDGGKLLYLFDESYKVPKVFVGCVLKFEYERKDVLDFMFLVNKAKDVFLKKYGKLVYATDVSIDAHVCLGGIEIVAEGFTNVVKNAFEVFFNVLFEEASEGEGRNLMIMQEMMNVLEQERTKNPYALCMHGMMKMKVDGYMLPEEKMKMVKEIDVQKMIPRSFFADMVVVGNVKHEWAVNVFESVCLRQHGDCVNLKSKLMDLSRKCDVHTEDPASNACAIYLYGGKYADSKETAVINFVQHACKGMFFDQLRTKEELGYIVYCRMAYVEDEQYITFVVQSEREVEYLEGRVKKFIGDLNGYFAEMQDEEFEKFRSAVMMHFEERKKNFGLYGEGIWKSYLRGVSDLEYEKRVCEALMGVTKHDLSKIDWMADCYVVRVALQY</sequence>
<evidence type="ECO:0000259" key="12">
    <source>
        <dbReference type="Pfam" id="PF22456"/>
    </source>
</evidence>
<dbReference type="InterPro" id="IPR032632">
    <property type="entry name" value="Peptidase_M16_M"/>
</dbReference>
<keyword evidence="14" id="KW-1185">Reference proteome</keyword>
<dbReference type="FunCoup" id="A0A0B2UKM9">
    <property type="interactions" value="136"/>
</dbReference>
<evidence type="ECO:0000313" key="14">
    <source>
        <dbReference type="Proteomes" id="UP000031056"/>
    </source>
</evidence>
<feature type="domain" description="Coenzyme PQQ synthesis protein F-like C-terminal lobe" evidence="12">
    <location>
        <begin position="755"/>
        <end position="844"/>
    </location>
</feature>
<evidence type="ECO:0000313" key="13">
    <source>
        <dbReference type="EMBL" id="KHN69739.1"/>
    </source>
</evidence>
<evidence type="ECO:0000256" key="7">
    <source>
        <dbReference type="ARBA" id="ARBA00023049"/>
    </source>
</evidence>
<keyword evidence="7" id="KW-0482">Metalloprotease</keyword>
<dbReference type="VEuPathDB" id="MicrosporidiaDB:M896_051480"/>
<dbReference type="STRING" id="1354746.A0A0B2UKM9"/>
<dbReference type="GO" id="GO:0006508">
    <property type="term" value="P:proteolysis"/>
    <property type="evidence" value="ECO:0007669"/>
    <property type="project" value="UniProtKB-KW"/>
</dbReference>
<dbReference type="InterPro" id="IPR050626">
    <property type="entry name" value="Peptidase_M16"/>
</dbReference>
<reference evidence="13 14" key="1">
    <citation type="journal article" date="2014" name="MBio">
        <title>The Ordospora colligata genome; evolution of extreme reduction in microsporidia and host-to-parasite horizontal gene transfer.</title>
        <authorList>
            <person name="Pombert J.-F."/>
            <person name="Haag K.L."/>
            <person name="Beidas S."/>
            <person name="Ebert D."/>
            <person name="Keeling P.J."/>
        </authorList>
    </citation>
    <scope>NUCLEOTIDE SEQUENCE [LARGE SCALE GENOMIC DNA]</scope>
    <source>
        <strain evidence="13 14">OC4</strain>
    </source>
</reference>
<evidence type="ECO:0000256" key="6">
    <source>
        <dbReference type="ARBA" id="ARBA00022833"/>
    </source>
</evidence>
<dbReference type="InterPro" id="IPR011765">
    <property type="entry name" value="Pept_M16_N"/>
</dbReference>
<dbReference type="Pfam" id="PF16187">
    <property type="entry name" value="Peptidase_M16_M"/>
    <property type="match status" value="1"/>
</dbReference>
<dbReference type="PANTHER" id="PTHR43690">
    <property type="entry name" value="NARDILYSIN"/>
    <property type="match status" value="1"/>
</dbReference>
<comment type="caution">
    <text evidence="13">The sequence shown here is derived from an EMBL/GenBank/DDBJ whole genome shotgun (WGS) entry which is preliminary data.</text>
</comment>
<evidence type="ECO:0000259" key="9">
    <source>
        <dbReference type="Pfam" id="PF00675"/>
    </source>
</evidence>
<dbReference type="InterPro" id="IPR007863">
    <property type="entry name" value="Peptidase_M16_C"/>
</dbReference>
<dbReference type="InterPro" id="IPR011249">
    <property type="entry name" value="Metalloenz_LuxS/M16"/>
</dbReference>
<evidence type="ECO:0000256" key="8">
    <source>
        <dbReference type="RuleBase" id="RU004447"/>
    </source>
</evidence>
<dbReference type="GO" id="GO:0004222">
    <property type="term" value="F:metalloendopeptidase activity"/>
    <property type="evidence" value="ECO:0007669"/>
    <property type="project" value="InterPro"/>
</dbReference>
<evidence type="ECO:0000259" key="10">
    <source>
        <dbReference type="Pfam" id="PF05193"/>
    </source>
</evidence>
<evidence type="ECO:0000256" key="5">
    <source>
        <dbReference type="ARBA" id="ARBA00022801"/>
    </source>
</evidence>
<evidence type="ECO:0000256" key="3">
    <source>
        <dbReference type="ARBA" id="ARBA00022670"/>
    </source>
</evidence>